<keyword evidence="3" id="KW-1185">Reference proteome</keyword>
<reference evidence="2 3" key="1">
    <citation type="submission" date="2019-03" db="EMBL/GenBank/DDBJ databases">
        <title>First draft genome of Liparis tanakae, snailfish: a comprehensive survey of snailfish specific genes.</title>
        <authorList>
            <person name="Kim W."/>
            <person name="Song I."/>
            <person name="Jeong J.-H."/>
            <person name="Kim D."/>
            <person name="Kim S."/>
            <person name="Ryu S."/>
            <person name="Song J.Y."/>
            <person name="Lee S.K."/>
        </authorList>
    </citation>
    <scope>NUCLEOTIDE SEQUENCE [LARGE SCALE GENOMIC DNA]</scope>
    <source>
        <tissue evidence="2">Muscle</tissue>
    </source>
</reference>
<gene>
    <name evidence="2" type="ORF">EYF80_054411</name>
</gene>
<dbReference type="AlphaFoldDB" id="A0A4Z2F2Z1"/>
<proteinExistence type="predicted"/>
<feature type="compositionally biased region" description="Polar residues" evidence="1">
    <location>
        <begin position="12"/>
        <end position="26"/>
    </location>
</feature>
<evidence type="ECO:0000313" key="3">
    <source>
        <dbReference type="Proteomes" id="UP000314294"/>
    </source>
</evidence>
<name>A0A4Z2F2Z1_9TELE</name>
<feature type="compositionally biased region" description="Basic and acidic residues" evidence="1">
    <location>
        <begin position="47"/>
        <end position="57"/>
    </location>
</feature>
<dbReference type="EMBL" id="SRLO01001771">
    <property type="protein sequence ID" value="TNN35418.1"/>
    <property type="molecule type" value="Genomic_DNA"/>
</dbReference>
<dbReference type="Proteomes" id="UP000314294">
    <property type="component" value="Unassembled WGS sequence"/>
</dbReference>
<accession>A0A4Z2F2Z1</accession>
<feature type="compositionally biased region" description="Polar residues" evidence="1">
    <location>
        <begin position="58"/>
        <end position="88"/>
    </location>
</feature>
<sequence>MRRFMQGPVRSVTHSASAHRSFQTPEAETPSPEPRDEEPDAPQRPAGEQRLETRMESSKQLSSDDNTAKNNNNNMLASQTFALVTSDT</sequence>
<feature type="region of interest" description="Disordered" evidence="1">
    <location>
        <begin position="1"/>
        <end position="88"/>
    </location>
</feature>
<organism evidence="2 3">
    <name type="scientific">Liparis tanakae</name>
    <name type="common">Tanaka's snailfish</name>
    <dbReference type="NCBI Taxonomy" id="230148"/>
    <lineage>
        <taxon>Eukaryota</taxon>
        <taxon>Metazoa</taxon>
        <taxon>Chordata</taxon>
        <taxon>Craniata</taxon>
        <taxon>Vertebrata</taxon>
        <taxon>Euteleostomi</taxon>
        <taxon>Actinopterygii</taxon>
        <taxon>Neopterygii</taxon>
        <taxon>Teleostei</taxon>
        <taxon>Neoteleostei</taxon>
        <taxon>Acanthomorphata</taxon>
        <taxon>Eupercaria</taxon>
        <taxon>Perciformes</taxon>
        <taxon>Cottioidei</taxon>
        <taxon>Cottales</taxon>
        <taxon>Liparidae</taxon>
        <taxon>Liparis</taxon>
    </lineage>
</organism>
<evidence type="ECO:0000313" key="2">
    <source>
        <dbReference type="EMBL" id="TNN35418.1"/>
    </source>
</evidence>
<comment type="caution">
    <text evidence="2">The sequence shown here is derived from an EMBL/GenBank/DDBJ whole genome shotgun (WGS) entry which is preliminary data.</text>
</comment>
<protein>
    <submittedName>
        <fullName evidence="2">Uncharacterized protein</fullName>
    </submittedName>
</protein>
<evidence type="ECO:0000256" key="1">
    <source>
        <dbReference type="SAM" id="MobiDB-lite"/>
    </source>
</evidence>